<feature type="transmembrane region" description="Helical" evidence="9">
    <location>
        <begin position="369"/>
        <end position="399"/>
    </location>
</feature>
<evidence type="ECO:0000256" key="1">
    <source>
        <dbReference type="ARBA" id="ARBA00004141"/>
    </source>
</evidence>
<dbReference type="Pfam" id="PF01496">
    <property type="entry name" value="V_ATPase_I"/>
    <property type="match status" value="1"/>
</dbReference>
<feature type="transmembrane region" description="Helical" evidence="9">
    <location>
        <begin position="587"/>
        <end position="614"/>
    </location>
</feature>
<dbReference type="PANTHER" id="PTHR11629:SF63">
    <property type="entry name" value="V-TYPE PROTON ATPASE SUBUNIT A"/>
    <property type="match status" value="1"/>
</dbReference>
<evidence type="ECO:0000313" key="10">
    <source>
        <dbReference type="EMBL" id="SFQ11842.1"/>
    </source>
</evidence>
<sequence length="655" mass="73640">MAIVEMKKLLLVGLQADKDRILNAIQLMGNVEIDNIELEEYAEEGQDGETQLLERYDGQGIVERIESQLSEIKFALDFIGRYNNLKRSAFAPKPAVSLEELNKVRKNADSILQVAATCRKLEQRLTELSSRETRMLSTKQQLLPWKELNVPLEQIGNTLATHTMIGTVEKGVAAQFEERMVQELGAREFYIQRVGEDKEQVNYFLAYHRDLAEEVDVRLKELGFNRVSFSNMEGTPAEIIKQCDHELRAIDAERQKIEEQARALAVRVKELEILYDALSIQRDKEEEGLKLLQTGQAFVLKGWVPSRYAEDFVSKMHGITSAVYIRLEDPEPDELFPVAYDNPPLVQPFELVTELYSTPHPRSIDPNPFVAPFFFVFFGIMMGDAGYGIVIASIAYLAMRKLKLKGMGKKLGMLVFLGGISTFLWGAVFGGWFGNAGQLLGLPPLWFEPAAQPIKMLIFCFALGLIQIFVGMGIKAYMSIRQGKVWDAMFDQGFWYITLIGLVLMATYSKVVGQYMALAGAIGLVLTQGRHQKSIIKRLLSGILSLYNITGYFSDMLSYSRLFALGLAGGVIGTVINQLGLMAAKSWIGWIIAIVILAAGHSFNILINILGAYVHSSRLQYIEFFGRFFEAGGHAFKPLRIKTKFIDVYKEEEAV</sequence>
<dbReference type="GO" id="GO:0016471">
    <property type="term" value="C:vacuolar proton-transporting V-type ATPase complex"/>
    <property type="evidence" value="ECO:0007669"/>
    <property type="project" value="TreeGrafter"/>
</dbReference>
<dbReference type="Gene3D" id="3.30.70.2170">
    <property type="match status" value="1"/>
</dbReference>
<dbReference type="Gene3D" id="1.20.1460.20">
    <property type="match status" value="1"/>
</dbReference>
<name>A0A1I5VWG9_9FIRM</name>
<gene>
    <name evidence="10" type="ORF">SAMN05444406_1137</name>
</gene>
<dbReference type="AlphaFoldDB" id="A0A1I5VWG9"/>
<feature type="coiled-coil region" evidence="8">
    <location>
        <begin position="240"/>
        <end position="274"/>
    </location>
</feature>
<protein>
    <submittedName>
        <fullName evidence="10">V/A-type H+-transporting ATPase subunit I</fullName>
    </submittedName>
</protein>
<evidence type="ECO:0000256" key="9">
    <source>
        <dbReference type="SAM" id="Phobius"/>
    </source>
</evidence>
<keyword evidence="8" id="KW-0175">Coiled coil</keyword>
<keyword evidence="11" id="KW-1185">Reference proteome</keyword>
<organism evidence="10 11">
    <name type="scientific">Caldicoprobacter faecalis</name>
    <dbReference type="NCBI Taxonomy" id="937334"/>
    <lineage>
        <taxon>Bacteria</taxon>
        <taxon>Bacillati</taxon>
        <taxon>Bacillota</taxon>
        <taxon>Clostridia</taxon>
        <taxon>Caldicoprobacterales</taxon>
        <taxon>Caldicoprobacteraceae</taxon>
        <taxon>Caldicoprobacter</taxon>
    </lineage>
</organism>
<dbReference type="STRING" id="937334.SAMN05444406_1137"/>
<evidence type="ECO:0000313" key="11">
    <source>
        <dbReference type="Proteomes" id="UP000198577"/>
    </source>
</evidence>
<evidence type="ECO:0000256" key="7">
    <source>
        <dbReference type="ARBA" id="ARBA00023136"/>
    </source>
</evidence>
<dbReference type="GO" id="GO:0046961">
    <property type="term" value="F:proton-transporting ATPase activity, rotational mechanism"/>
    <property type="evidence" value="ECO:0007669"/>
    <property type="project" value="InterPro"/>
</dbReference>
<dbReference type="OrthoDB" id="9803814at2"/>
<keyword evidence="6" id="KW-0406">Ion transport</keyword>
<evidence type="ECO:0000256" key="6">
    <source>
        <dbReference type="ARBA" id="ARBA00023065"/>
    </source>
</evidence>
<dbReference type="GO" id="GO:0033179">
    <property type="term" value="C:proton-transporting V-type ATPase, V0 domain"/>
    <property type="evidence" value="ECO:0007669"/>
    <property type="project" value="InterPro"/>
</dbReference>
<keyword evidence="7 9" id="KW-0472">Membrane</keyword>
<evidence type="ECO:0000256" key="8">
    <source>
        <dbReference type="SAM" id="Coils"/>
    </source>
</evidence>
<feature type="transmembrane region" description="Helical" evidence="9">
    <location>
        <begin position="486"/>
        <end position="506"/>
    </location>
</feature>
<feature type="transmembrane region" description="Helical" evidence="9">
    <location>
        <begin position="562"/>
        <end position="581"/>
    </location>
</feature>
<evidence type="ECO:0000256" key="4">
    <source>
        <dbReference type="ARBA" id="ARBA00022692"/>
    </source>
</evidence>
<dbReference type="Proteomes" id="UP000198577">
    <property type="component" value="Unassembled WGS sequence"/>
</dbReference>
<keyword evidence="4 9" id="KW-0812">Transmembrane</keyword>
<feature type="transmembrane region" description="Helical" evidence="9">
    <location>
        <begin position="454"/>
        <end position="474"/>
    </location>
</feature>
<keyword evidence="3" id="KW-0813">Transport</keyword>
<dbReference type="InterPro" id="IPR002490">
    <property type="entry name" value="V-ATPase_116kDa_su"/>
</dbReference>
<evidence type="ECO:0000256" key="3">
    <source>
        <dbReference type="ARBA" id="ARBA00022448"/>
    </source>
</evidence>
<dbReference type="PANTHER" id="PTHR11629">
    <property type="entry name" value="VACUOLAR PROTON ATPASES"/>
    <property type="match status" value="1"/>
</dbReference>
<dbReference type="EMBL" id="FOXR01000013">
    <property type="protein sequence ID" value="SFQ11842.1"/>
    <property type="molecule type" value="Genomic_DNA"/>
</dbReference>
<feature type="transmembrane region" description="Helical" evidence="9">
    <location>
        <begin position="411"/>
        <end position="434"/>
    </location>
</feature>
<dbReference type="GO" id="GO:0051117">
    <property type="term" value="F:ATPase binding"/>
    <property type="evidence" value="ECO:0007669"/>
    <property type="project" value="TreeGrafter"/>
</dbReference>
<reference evidence="10 11" key="1">
    <citation type="submission" date="2016-10" db="EMBL/GenBank/DDBJ databases">
        <authorList>
            <person name="de Groot N.N."/>
        </authorList>
    </citation>
    <scope>NUCLEOTIDE SEQUENCE [LARGE SCALE GENOMIC DNA]</scope>
    <source>
        <strain evidence="10 11">DSM 20678</strain>
    </source>
</reference>
<keyword evidence="5 9" id="KW-1133">Transmembrane helix</keyword>
<dbReference type="GO" id="GO:0007035">
    <property type="term" value="P:vacuolar acidification"/>
    <property type="evidence" value="ECO:0007669"/>
    <property type="project" value="TreeGrafter"/>
</dbReference>
<accession>A0A1I5VWG9</accession>
<evidence type="ECO:0000256" key="5">
    <source>
        <dbReference type="ARBA" id="ARBA00022989"/>
    </source>
</evidence>
<dbReference type="Gene3D" id="3.30.70.2750">
    <property type="match status" value="1"/>
</dbReference>
<evidence type="ECO:0000256" key="2">
    <source>
        <dbReference type="ARBA" id="ARBA00009904"/>
    </source>
</evidence>
<proteinExistence type="inferred from homology"/>
<comment type="similarity">
    <text evidence="2">Belongs to the V-ATPase 116 kDa subunit family.</text>
</comment>
<comment type="subcellular location">
    <subcellularLocation>
        <location evidence="1">Membrane</location>
        <topology evidence="1">Multi-pass membrane protein</topology>
    </subcellularLocation>
</comment>
<dbReference type="RefSeq" id="WP_025748177.1">
    <property type="nucleotide sequence ID" value="NZ_FOXR01000013.1"/>
</dbReference>